<evidence type="ECO:0000259" key="1">
    <source>
        <dbReference type="Pfam" id="PF00586"/>
    </source>
</evidence>
<proteinExistence type="predicted"/>
<sequence length="253" mass="27871">GEFTNDRRLQLFYQGNLVCDLSLEFLHKGRPQMKMEAVWEQPYHLEPDFAQPQDLGGALLTILGSFNVCSKEWVIRQYDHEVQGGSVLKPLVGRDNDGPGDAAIVKPILDSEMGVIVANGINPRYGEIDPYWMAASAIDEALRQIIAVGGNLKKVALLDNFSWGNTNRPDMLGALVRAAQACYDMAIVFEAPFISGKDSLNNEFQYEGKTISIPHTLLISAVSIMEDASRAVSMDFKQAGDLVYIVGTTQNES</sequence>
<feature type="non-terminal residue" evidence="2">
    <location>
        <position position="1"/>
    </location>
</feature>
<dbReference type="GO" id="GO:0006189">
    <property type="term" value="P:'de novo' IMP biosynthetic process"/>
    <property type="evidence" value="ECO:0007669"/>
    <property type="project" value="InterPro"/>
</dbReference>
<feature type="non-terminal residue" evidence="2">
    <location>
        <position position="253"/>
    </location>
</feature>
<dbReference type="InterPro" id="IPR010074">
    <property type="entry name" value="PRibForGlyAmidine_synth_PurL"/>
</dbReference>
<name>X1VK69_9ZZZZ</name>
<protein>
    <recommendedName>
        <fullName evidence="1">PurM-like N-terminal domain-containing protein</fullName>
    </recommendedName>
</protein>
<dbReference type="GO" id="GO:0004642">
    <property type="term" value="F:phosphoribosylformylglycinamidine synthase activity"/>
    <property type="evidence" value="ECO:0007669"/>
    <property type="project" value="InterPro"/>
</dbReference>
<dbReference type="PANTHER" id="PTHR43555:SF1">
    <property type="entry name" value="PHOSPHORIBOSYLFORMYLGLYCINAMIDINE SYNTHASE SUBUNIT PURL"/>
    <property type="match status" value="1"/>
</dbReference>
<dbReference type="EMBL" id="BARW01028831">
    <property type="protein sequence ID" value="GAJ15911.1"/>
    <property type="molecule type" value="Genomic_DNA"/>
</dbReference>
<dbReference type="InterPro" id="IPR036921">
    <property type="entry name" value="PurM-like_N_sf"/>
</dbReference>
<dbReference type="CDD" id="cd02204">
    <property type="entry name" value="PurL_repeat2"/>
    <property type="match status" value="1"/>
</dbReference>
<comment type="caution">
    <text evidence="2">The sequence shown here is derived from an EMBL/GenBank/DDBJ whole genome shotgun (WGS) entry which is preliminary data.</text>
</comment>
<dbReference type="Pfam" id="PF00586">
    <property type="entry name" value="AIRS"/>
    <property type="match status" value="1"/>
</dbReference>
<dbReference type="PANTHER" id="PTHR43555">
    <property type="entry name" value="PHOSPHORIBOSYLFORMYLGLYCINAMIDINE SYNTHASE SUBUNIT PURL"/>
    <property type="match status" value="1"/>
</dbReference>
<dbReference type="AlphaFoldDB" id="X1VK69"/>
<evidence type="ECO:0000313" key="2">
    <source>
        <dbReference type="EMBL" id="GAJ15911.1"/>
    </source>
</evidence>
<organism evidence="2">
    <name type="scientific">marine sediment metagenome</name>
    <dbReference type="NCBI Taxonomy" id="412755"/>
    <lineage>
        <taxon>unclassified sequences</taxon>
        <taxon>metagenomes</taxon>
        <taxon>ecological metagenomes</taxon>
    </lineage>
</organism>
<dbReference type="SUPFAM" id="SSF55326">
    <property type="entry name" value="PurM N-terminal domain-like"/>
    <property type="match status" value="1"/>
</dbReference>
<reference evidence="2" key="1">
    <citation type="journal article" date="2014" name="Front. Microbiol.">
        <title>High frequency of phylogenetically diverse reductive dehalogenase-homologous genes in deep subseafloor sedimentary metagenomes.</title>
        <authorList>
            <person name="Kawai M."/>
            <person name="Futagami T."/>
            <person name="Toyoda A."/>
            <person name="Takaki Y."/>
            <person name="Nishi S."/>
            <person name="Hori S."/>
            <person name="Arai W."/>
            <person name="Tsubouchi T."/>
            <person name="Morono Y."/>
            <person name="Uchiyama I."/>
            <person name="Ito T."/>
            <person name="Fujiyama A."/>
            <person name="Inagaki F."/>
            <person name="Takami H."/>
        </authorList>
    </citation>
    <scope>NUCLEOTIDE SEQUENCE</scope>
    <source>
        <strain evidence="2">Expedition CK06-06</strain>
    </source>
</reference>
<dbReference type="InterPro" id="IPR016188">
    <property type="entry name" value="PurM-like_N"/>
</dbReference>
<dbReference type="Gene3D" id="3.30.1330.10">
    <property type="entry name" value="PurM-like, N-terminal domain"/>
    <property type="match status" value="1"/>
</dbReference>
<gene>
    <name evidence="2" type="ORF">S12H4_46462</name>
</gene>
<feature type="domain" description="PurM-like N-terminal" evidence="1">
    <location>
        <begin position="101"/>
        <end position="200"/>
    </location>
</feature>
<accession>X1VK69</accession>